<feature type="compositionally biased region" description="Pro residues" evidence="1">
    <location>
        <begin position="34"/>
        <end position="49"/>
    </location>
</feature>
<sequence length="131" mass="13569">MALLPLPPAGGSMNVRGGASTGDGRSPGHVPSCDRPPPGGGPASLPRPPTQHRSRTKSSSGAPPSPAHHSNNITVTDCGTPGPRSPPPDPAPLCGLVYVLFNLFLRFLTTTRLPSGSFFYFLFAIETNVKG</sequence>
<dbReference type="AlphaFoldDB" id="A0AAV7D2I2"/>
<proteinExistence type="predicted"/>
<keyword evidence="3" id="KW-1185">Reference proteome</keyword>
<organism evidence="2 3">
    <name type="scientific">Engystomops pustulosus</name>
    <name type="common">Tungara frog</name>
    <name type="synonym">Physalaemus pustulosus</name>
    <dbReference type="NCBI Taxonomy" id="76066"/>
    <lineage>
        <taxon>Eukaryota</taxon>
        <taxon>Metazoa</taxon>
        <taxon>Chordata</taxon>
        <taxon>Craniata</taxon>
        <taxon>Vertebrata</taxon>
        <taxon>Euteleostomi</taxon>
        <taxon>Amphibia</taxon>
        <taxon>Batrachia</taxon>
        <taxon>Anura</taxon>
        <taxon>Neobatrachia</taxon>
        <taxon>Hyloidea</taxon>
        <taxon>Leptodactylidae</taxon>
        <taxon>Leiuperinae</taxon>
        <taxon>Engystomops</taxon>
    </lineage>
</organism>
<feature type="region of interest" description="Disordered" evidence="1">
    <location>
        <begin position="1"/>
        <end position="89"/>
    </location>
</feature>
<gene>
    <name evidence="2" type="ORF">GDO81_007033</name>
</gene>
<reference evidence="2" key="1">
    <citation type="thesis" date="2020" institute="ProQuest LLC" country="789 East Eisenhower Parkway, Ann Arbor, MI, USA">
        <title>Comparative Genomics and Chromosome Evolution.</title>
        <authorList>
            <person name="Mudd A.B."/>
        </authorList>
    </citation>
    <scope>NUCLEOTIDE SEQUENCE</scope>
    <source>
        <strain evidence="2">237g6f4</strain>
        <tissue evidence="2">Blood</tissue>
    </source>
</reference>
<evidence type="ECO:0000256" key="1">
    <source>
        <dbReference type="SAM" id="MobiDB-lite"/>
    </source>
</evidence>
<accession>A0AAV7D2I2</accession>
<name>A0AAV7D2I2_ENGPU</name>
<protein>
    <submittedName>
        <fullName evidence="2">Uncharacterized protein</fullName>
    </submittedName>
</protein>
<dbReference type="EMBL" id="WNYA01000002">
    <property type="protein sequence ID" value="KAG8591051.1"/>
    <property type="molecule type" value="Genomic_DNA"/>
</dbReference>
<evidence type="ECO:0000313" key="2">
    <source>
        <dbReference type="EMBL" id="KAG8591051.1"/>
    </source>
</evidence>
<dbReference type="Proteomes" id="UP000824782">
    <property type="component" value="Unassembled WGS sequence"/>
</dbReference>
<feature type="compositionally biased region" description="Low complexity" evidence="1">
    <location>
        <begin position="58"/>
        <end position="70"/>
    </location>
</feature>
<evidence type="ECO:0000313" key="3">
    <source>
        <dbReference type="Proteomes" id="UP000824782"/>
    </source>
</evidence>
<comment type="caution">
    <text evidence="2">The sequence shown here is derived from an EMBL/GenBank/DDBJ whole genome shotgun (WGS) entry which is preliminary data.</text>
</comment>